<dbReference type="AlphaFoldDB" id="A0AAV9W1Q9"/>
<organism evidence="1 2">
    <name type="scientific">Arthrobotrys musiformis</name>
    <dbReference type="NCBI Taxonomy" id="47236"/>
    <lineage>
        <taxon>Eukaryota</taxon>
        <taxon>Fungi</taxon>
        <taxon>Dikarya</taxon>
        <taxon>Ascomycota</taxon>
        <taxon>Pezizomycotina</taxon>
        <taxon>Orbiliomycetes</taxon>
        <taxon>Orbiliales</taxon>
        <taxon>Orbiliaceae</taxon>
        <taxon>Arthrobotrys</taxon>
    </lineage>
</organism>
<reference evidence="1 2" key="1">
    <citation type="submission" date="2023-08" db="EMBL/GenBank/DDBJ databases">
        <authorList>
            <person name="Palmer J.M."/>
        </authorList>
    </citation>
    <scope>NUCLEOTIDE SEQUENCE [LARGE SCALE GENOMIC DNA]</scope>
    <source>
        <strain evidence="1 2">TWF481</strain>
    </source>
</reference>
<evidence type="ECO:0000313" key="2">
    <source>
        <dbReference type="Proteomes" id="UP001370758"/>
    </source>
</evidence>
<dbReference type="EMBL" id="JAVHJL010000007">
    <property type="protein sequence ID" value="KAK6500387.1"/>
    <property type="molecule type" value="Genomic_DNA"/>
</dbReference>
<sequence>MPTTSKIDRAELIHEGIGGNIYTFADAPVYESIESSEPLLKGAPLDDKAYGRGGYDIAERIPTGPEYNIKLPESVTKFNSLSSGCLGQCDGSPWHYGLDKGFAALAGVEVEKPKTCGFSLKATGKSEDIIAEELIRTCGGRCANYLYGTTLALSARTEDPGFRTVVALMCNWSSWLSCAMYDSWSEWINHEGDGFVWADTLKTSKIHFVETDSPKFPIRAHDPKILKKGNGWDDDASEAWIDACKKYGLRGMHMQPNIGFVCVSMEKIWFGNTPLAMSCANIDMKFCVDYNLHDDESPCKAWWDIVDKYSDDCIAGGLGFTEEDKNYISAFAAASAYSHGFLQAKLRREIEAGKNYKPRRGGLLWEDPELMSTYIMTDIGGAQYSIMSIGCAHDVDNFAIGRLMNDVVDLGYDWKSGSVANFFLTLAGCKMDRDSLVKAYRKTCALFNYLTHNYSNNSTMVVLAVGHIMQISNTRHPVVACSLISDDLGIGPTDLSGSWHDIGIRGKDPVDKIDLNIRTGELNGKQVELTDRSWKALATDETGLLAQLLEYGHIWIIERRREGVIPPQAEIEKIEDAIRITVLKMMTEMAQLEYLEALTCYAIESWCATDVMWHAMVGSTAVITDLRVGFDGWVGEENKQ</sequence>
<proteinExistence type="predicted"/>
<gene>
    <name evidence="1" type="ORF">TWF481_010730</name>
</gene>
<keyword evidence="2" id="KW-1185">Reference proteome</keyword>
<evidence type="ECO:0000313" key="1">
    <source>
        <dbReference type="EMBL" id="KAK6500387.1"/>
    </source>
</evidence>
<name>A0AAV9W1Q9_9PEZI</name>
<protein>
    <submittedName>
        <fullName evidence="1">Uncharacterized protein</fullName>
    </submittedName>
</protein>
<accession>A0AAV9W1Q9</accession>
<comment type="caution">
    <text evidence="1">The sequence shown here is derived from an EMBL/GenBank/DDBJ whole genome shotgun (WGS) entry which is preliminary data.</text>
</comment>
<dbReference type="Proteomes" id="UP001370758">
    <property type="component" value="Unassembled WGS sequence"/>
</dbReference>